<evidence type="ECO:0000256" key="3">
    <source>
        <dbReference type="ARBA" id="ARBA00022452"/>
    </source>
</evidence>
<dbReference type="PhylomeDB" id="A0A061AIC0"/>
<evidence type="ECO:0000256" key="2">
    <source>
        <dbReference type="ARBA" id="ARBA00010913"/>
    </source>
</evidence>
<sequence length="478" mass="52416">MSLDLNEEDSAVARVGTTFKEKEKPSKMEELYRARIEMMQKQGMEHLTKVLQANSTRAVETPNVVVEGTEQLRDSFLASHLQPIINARNVTQLLQGIDEVRETLSTSGALANVGISLDAPTFSSNSTTTLQVVPKLKLTPISRFMAKTGTNVGNGEGDGYITLQWRNIRGAGESLILDATTGTRTRSSYLAQYTAPLLESTRWKLDTAAYQTSRRIDWGSHEQVLRGLRSKIVKSENDLSQEFTIQGVFRSVRPYEGASGSVLAHAGDDLKISVGYDVTKDGRDDKVLPTMGSHVSLSNEVTTAYSTTQFLKQAFSGSWATNWRDGRDILNLSVRGGWLYALNGPSHLMDRFYLGGPNDVRGFFYNGLGARDHGDALGGDAFFSGGASLFTKFPGVSKESGLKLHTFLNFGSCVPWDHSDNTATLVKELLQPSVGCGFGIVFKHPVARFELNFVLPVVAHENDALRKGLQYGVGIQFM</sequence>
<feature type="domain" description="Bacterial surface antigen (D15)" evidence="6">
    <location>
        <begin position="167"/>
        <end position="477"/>
    </location>
</feature>
<keyword evidence="4" id="KW-0812">Transmembrane</keyword>
<dbReference type="Pfam" id="PF01103">
    <property type="entry name" value="Omp85"/>
    <property type="match status" value="1"/>
</dbReference>
<name>A0A061AIC0_CYBFA</name>
<dbReference type="Gene3D" id="2.40.160.50">
    <property type="entry name" value="membrane protein fhac: a member of the omp85/tpsb transporter family"/>
    <property type="match status" value="1"/>
</dbReference>
<protein>
    <submittedName>
        <fullName evidence="7">CYFA0S01e05182g1_1</fullName>
    </submittedName>
</protein>
<dbReference type="GO" id="GO:0005741">
    <property type="term" value="C:mitochondrial outer membrane"/>
    <property type="evidence" value="ECO:0007669"/>
    <property type="project" value="UniProtKB-SubCell"/>
</dbReference>
<proteinExistence type="inferred from homology"/>
<evidence type="ECO:0000313" key="7">
    <source>
        <dbReference type="EMBL" id="CDR36872.1"/>
    </source>
</evidence>
<evidence type="ECO:0000259" key="6">
    <source>
        <dbReference type="Pfam" id="PF01103"/>
    </source>
</evidence>
<dbReference type="AlphaFoldDB" id="A0A061AIC0"/>
<comment type="similarity">
    <text evidence="2">Belongs to the SAM50/omp85 family.</text>
</comment>
<keyword evidence="5" id="KW-0472">Membrane</keyword>
<organism evidence="7">
    <name type="scientific">Cyberlindnera fabianii</name>
    <name type="common">Yeast</name>
    <name type="synonym">Hansenula fabianii</name>
    <dbReference type="NCBI Taxonomy" id="36022"/>
    <lineage>
        <taxon>Eukaryota</taxon>
        <taxon>Fungi</taxon>
        <taxon>Dikarya</taxon>
        <taxon>Ascomycota</taxon>
        <taxon>Saccharomycotina</taxon>
        <taxon>Saccharomycetes</taxon>
        <taxon>Phaffomycetales</taxon>
        <taxon>Phaffomycetaceae</taxon>
        <taxon>Cyberlindnera</taxon>
    </lineage>
</organism>
<evidence type="ECO:0000256" key="4">
    <source>
        <dbReference type="ARBA" id="ARBA00022692"/>
    </source>
</evidence>
<evidence type="ECO:0000256" key="5">
    <source>
        <dbReference type="ARBA" id="ARBA00023136"/>
    </source>
</evidence>
<keyword evidence="3" id="KW-1134">Transmembrane beta strand</keyword>
<comment type="subcellular location">
    <subcellularLocation>
        <location evidence="1">Mitochondrion outer membrane</location>
        <topology evidence="1">Multi-pass membrane protein</topology>
    </subcellularLocation>
</comment>
<evidence type="ECO:0000256" key="1">
    <source>
        <dbReference type="ARBA" id="ARBA00004374"/>
    </source>
</evidence>
<gene>
    <name evidence="7" type="ORF">CYFA0S_01e05182g</name>
</gene>
<dbReference type="VEuPathDB" id="FungiDB:BON22_0610"/>
<dbReference type="InterPro" id="IPR039910">
    <property type="entry name" value="D15-like"/>
</dbReference>
<reference evidence="7" key="1">
    <citation type="journal article" date="2014" name="Genome Announc.">
        <title>Genome sequence of the yeast Cyberlindnera fabianii (Hansenula fabianii).</title>
        <authorList>
            <person name="Freel K.C."/>
            <person name="Sarilar V."/>
            <person name="Neuveglise C."/>
            <person name="Devillers H."/>
            <person name="Friedrich A."/>
            <person name="Schacherer J."/>
        </authorList>
    </citation>
    <scope>NUCLEOTIDE SEQUENCE</scope>
    <source>
        <strain evidence="7">YJS4271</strain>
    </source>
</reference>
<accession>A0A061AIC0</accession>
<dbReference type="PANTHER" id="PTHR12815">
    <property type="entry name" value="SORTING AND ASSEMBLY MACHINERY SAMM50 PROTEIN FAMILY MEMBER"/>
    <property type="match status" value="1"/>
</dbReference>
<dbReference type="OrthoDB" id="1724197at2759"/>
<dbReference type="PANTHER" id="PTHR12815:SF18">
    <property type="entry name" value="SORTING AND ASSEMBLY MACHINERY COMPONENT 50 HOMOLOG"/>
    <property type="match status" value="1"/>
</dbReference>
<dbReference type="InterPro" id="IPR000184">
    <property type="entry name" value="Bac_surfAg_D15"/>
</dbReference>
<dbReference type="GO" id="GO:0045040">
    <property type="term" value="P:protein insertion into mitochondrial outer membrane"/>
    <property type="evidence" value="ECO:0007669"/>
    <property type="project" value="TreeGrafter"/>
</dbReference>
<dbReference type="EMBL" id="LK052886">
    <property type="protein sequence ID" value="CDR36872.1"/>
    <property type="molecule type" value="Genomic_DNA"/>
</dbReference>